<feature type="chain" id="PRO_5038799269" description="Urocanate reductase" evidence="10">
    <location>
        <begin position="24"/>
        <end position="600"/>
    </location>
</feature>
<dbReference type="Pfam" id="PF04205">
    <property type="entry name" value="FMN_bind"/>
    <property type="match status" value="1"/>
</dbReference>
<dbReference type="GO" id="GO:0016020">
    <property type="term" value="C:membrane"/>
    <property type="evidence" value="ECO:0007669"/>
    <property type="project" value="InterPro"/>
</dbReference>
<feature type="domain" description="FMN-binding" evidence="11">
    <location>
        <begin position="45"/>
        <end position="119"/>
    </location>
</feature>
<dbReference type="Pfam" id="PF00890">
    <property type="entry name" value="FAD_binding_2"/>
    <property type="match status" value="1"/>
</dbReference>
<evidence type="ECO:0000256" key="7">
    <source>
        <dbReference type="ARBA" id="ARBA00022827"/>
    </source>
</evidence>
<dbReference type="EMBL" id="WKPI01000004">
    <property type="protein sequence ID" value="MSC32398.1"/>
    <property type="molecule type" value="Genomic_DNA"/>
</dbReference>
<dbReference type="EMBL" id="WKPJ01000005">
    <property type="protein sequence ID" value="MSA88851.1"/>
    <property type="molecule type" value="Genomic_DNA"/>
</dbReference>
<evidence type="ECO:0000313" key="15">
    <source>
        <dbReference type="Proteomes" id="UP000480929"/>
    </source>
</evidence>
<comment type="catalytic activity">
    <reaction evidence="9">
        <text>dihydrourocanate + A = urocanate + AH2</text>
        <dbReference type="Rhea" id="RHEA:36059"/>
        <dbReference type="ChEBI" id="CHEBI:13193"/>
        <dbReference type="ChEBI" id="CHEBI:17499"/>
        <dbReference type="ChEBI" id="CHEBI:27247"/>
        <dbReference type="ChEBI" id="CHEBI:72991"/>
        <dbReference type="EC" id="1.3.99.33"/>
    </reaction>
</comment>
<evidence type="ECO:0000259" key="11">
    <source>
        <dbReference type="SMART" id="SM00900"/>
    </source>
</evidence>
<dbReference type="PANTHER" id="PTHR43400">
    <property type="entry name" value="FUMARATE REDUCTASE"/>
    <property type="match status" value="1"/>
</dbReference>
<dbReference type="Gene3D" id="3.90.700.10">
    <property type="entry name" value="Succinate dehydrogenase/fumarate reductase flavoprotein, catalytic domain"/>
    <property type="match status" value="1"/>
</dbReference>
<dbReference type="Proteomes" id="UP000480929">
    <property type="component" value="Unassembled WGS sequence"/>
</dbReference>
<keyword evidence="8" id="KW-0560">Oxidoreductase</keyword>
<dbReference type="SUPFAM" id="SSF56425">
    <property type="entry name" value="Succinate dehydrogenase/fumarate reductase flavoprotein, catalytic domain"/>
    <property type="match status" value="1"/>
</dbReference>
<dbReference type="PANTHER" id="PTHR43400:SF7">
    <property type="entry name" value="FAD-DEPENDENT OXIDOREDUCTASE 2 FAD BINDING DOMAIN-CONTAINING PROTEIN"/>
    <property type="match status" value="1"/>
</dbReference>
<dbReference type="InterPro" id="IPR027477">
    <property type="entry name" value="Succ_DH/fumarate_Rdtase_cat_sf"/>
</dbReference>
<dbReference type="InterPro" id="IPR007329">
    <property type="entry name" value="FMN-bd"/>
</dbReference>
<dbReference type="EC" id="1.3.99.33" evidence="4"/>
<gene>
    <name evidence="13" type="ORF">GKD88_04620</name>
    <name evidence="12" type="ORF">GKE08_05890</name>
</gene>
<dbReference type="AlphaFoldDB" id="A0A6N7S4N7"/>
<dbReference type="SUPFAM" id="SSF51905">
    <property type="entry name" value="FAD/NAD(P)-binding domain"/>
    <property type="match status" value="1"/>
</dbReference>
<dbReference type="SMART" id="SM00900">
    <property type="entry name" value="FMN_bind"/>
    <property type="match status" value="1"/>
</dbReference>
<evidence type="ECO:0000313" key="13">
    <source>
        <dbReference type="EMBL" id="MSC32398.1"/>
    </source>
</evidence>
<keyword evidence="6" id="KW-0285">Flavoprotein</keyword>
<evidence type="ECO:0000256" key="8">
    <source>
        <dbReference type="ARBA" id="ARBA00023002"/>
    </source>
</evidence>
<evidence type="ECO:0000313" key="14">
    <source>
        <dbReference type="Proteomes" id="UP000433575"/>
    </source>
</evidence>
<dbReference type="GO" id="GO:0010181">
    <property type="term" value="F:FMN binding"/>
    <property type="evidence" value="ECO:0007669"/>
    <property type="project" value="InterPro"/>
</dbReference>
<evidence type="ECO:0000256" key="5">
    <source>
        <dbReference type="ARBA" id="ARBA00015872"/>
    </source>
</evidence>
<dbReference type="OrthoDB" id="9806724at2"/>
<organism evidence="12 14">
    <name type="scientific">Holdemania massiliensis</name>
    <dbReference type="NCBI Taxonomy" id="1468449"/>
    <lineage>
        <taxon>Bacteria</taxon>
        <taxon>Bacillati</taxon>
        <taxon>Bacillota</taxon>
        <taxon>Erysipelotrichia</taxon>
        <taxon>Erysipelotrichales</taxon>
        <taxon>Erysipelotrichaceae</taxon>
        <taxon>Holdemania</taxon>
    </lineage>
</organism>
<evidence type="ECO:0000256" key="2">
    <source>
        <dbReference type="ARBA" id="ARBA00001974"/>
    </source>
</evidence>
<dbReference type="Gene3D" id="3.90.1010.20">
    <property type="match status" value="1"/>
</dbReference>
<reference evidence="14 15" key="1">
    <citation type="journal article" date="2019" name="Nat. Med.">
        <title>A library of human gut bacterial isolates paired with longitudinal multiomics data enables mechanistic microbiome research.</title>
        <authorList>
            <person name="Poyet M."/>
            <person name="Groussin M."/>
            <person name="Gibbons S.M."/>
            <person name="Avila-Pacheco J."/>
            <person name="Jiang X."/>
            <person name="Kearney S.M."/>
            <person name="Perrotta A.R."/>
            <person name="Berdy B."/>
            <person name="Zhao S."/>
            <person name="Lieberman T.D."/>
            <person name="Swanson P.K."/>
            <person name="Smith M."/>
            <person name="Roesemann S."/>
            <person name="Alexander J.E."/>
            <person name="Rich S.A."/>
            <person name="Livny J."/>
            <person name="Vlamakis H."/>
            <person name="Clish C."/>
            <person name="Bullock K."/>
            <person name="Deik A."/>
            <person name="Scott J."/>
            <person name="Pierce K.A."/>
            <person name="Xavier R.J."/>
            <person name="Alm E.J."/>
        </authorList>
    </citation>
    <scope>NUCLEOTIDE SEQUENCE [LARGE SCALE GENOMIC DNA]</scope>
    <source>
        <strain evidence="12 14">BIOML-A4</strain>
        <strain evidence="13 15">BIOML-A5</strain>
    </source>
</reference>
<dbReference type="Proteomes" id="UP000433575">
    <property type="component" value="Unassembled WGS sequence"/>
</dbReference>
<proteinExistence type="inferred from homology"/>
<evidence type="ECO:0000256" key="1">
    <source>
        <dbReference type="ARBA" id="ARBA00001917"/>
    </source>
</evidence>
<dbReference type="InterPro" id="IPR050315">
    <property type="entry name" value="FAD-oxidoreductase_2"/>
</dbReference>
<evidence type="ECO:0000256" key="4">
    <source>
        <dbReference type="ARBA" id="ARBA00013137"/>
    </source>
</evidence>
<comment type="caution">
    <text evidence="12">The sequence shown here is derived from an EMBL/GenBank/DDBJ whole genome shotgun (WGS) entry which is preliminary data.</text>
</comment>
<dbReference type="PRINTS" id="PR00368">
    <property type="entry name" value="FADPNR"/>
</dbReference>
<comment type="similarity">
    <text evidence="3">Belongs to the FAD-dependent oxidoreductase 2 family. FRD/SDH subfamily.</text>
</comment>
<evidence type="ECO:0000256" key="9">
    <source>
        <dbReference type="ARBA" id="ARBA00049922"/>
    </source>
</evidence>
<dbReference type="Gene3D" id="3.50.50.60">
    <property type="entry name" value="FAD/NAD(P)-binding domain"/>
    <property type="match status" value="1"/>
</dbReference>
<protein>
    <recommendedName>
        <fullName evidence="5">Urocanate reductase</fullName>
        <ecNumber evidence="4">1.3.99.33</ecNumber>
    </recommendedName>
</protein>
<name>A0A6N7S4N7_9FIRM</name>
<comment type="cofactor">
    <cofactor evidence="1">
        <name>FMN</name>
        <dbReference type="ChEBI" id="CHEBI:58210"/>
    </cofactor>
</comment>
<dbReference type="GO" id="GO:0033765">
    <property type="term" value="F:steroid dehydrogenase activity, acting on the CH-CH group of donors"/>
    <property type="evidence" value="ECO:0007669"/>
    <property type="project" value="UniProtKB-ARBA"/>
</dbReference>
<evidence type="ECO:0000256" key="10">
    <source>
        <dbReference type="SAM" id="SignalP"/>
    </source>
</evidence>
<evidence type="ECO:0000313" key="12">
    <source>
        <dbReference type="EMBL" id="MSA88851.1"/>
    </source>
</evidence>
<keyword evidence="15" id="KW-1185">Reference proteome</keyword>
<feature type="signal peptide" evidence="10">
    <location>
        <begin position="1"/>
        <end position="23"/>
    </location>
</feature>
<dbReference type="InterPro" id="IPR003953">
    <property type="entry name" value="FAD-dep_OxRdtase_2_FAD-bd"/>
</dbReference>
<keyword evidence="10" id="KW-0732">Signal</keyword>
<accession>A0A6N7S4N7</accession>
<dbReference type="RefSeq" id="WP_154238289.1">
    <property type="nucleotide sequence ID" value="NZ_CALJPI010000039.1"/>
</dbReference>
<sequence length="600" mass="63183">MKKTQKWFYSLAAAALIFSGCSAKPQEKPADGAMTAGTYTATSSGYAGEMEVSVTVDEEKILTIEIGENNETPSVGGMAIEQLPGQIIDAQSIALDGVSGATYTSKAILDSVKDCLTQAGADLSLFEKSPTASTGEEITISSDVVIVGAGAAGLSAALRLQELGQEHILVIEKMAYTGGASATCGGGFSAAGSKYQKEAGIEDTPELMIEELLKKGHNINDAELTKLHAENSAAAIDWLIDDIGAQFNVPQPSEKGIARDFTAVGGGAGFMQTLHDVAQQRGIEIQLNTQATELIVDNGIVTGVKAKDNKGNQYTIDAKAVLLATGGYGSNQKLIEKADVGRVIYYGPVSSNGEGLEMAQKIGAKVTNLQYLGVKPNGLEVTAGVGKYTQPANNAMWKASAGILVNDAGKRLISETSSEQELVSVYKQQNDWAMYTVMDQAAYDIFYKTAIEKHLFSETEAKTWIEEKGTGTTVFVKGETLADAAQQAGIDAEALAETLEAYNQGYEAGKDEFGRTLSAEFKTDGPLYIVKQNLRFATSLGGLDINPECQVLTEQDEPIAGLYAAGEVVGNVQGDASSAYLSWAGTSGKLAAESIDAVLK</sequence>
<dbReference type="InterPro" id="IPR036188">
    <property type="entry name" value="FAD/NAD-bd_sf"/>
</dbReference>
<evidence type="ECO:0000256" key="3">
    <source>
        <dbReference type="ARBA" id="ARBA00008040"/>
    </source>
</evidence>
<evidence type="ECO:0000256" key="6">
    <source>
        <dbReference type="ARBA" id="ARBA00022630"/>
    </source>
</evidence>
<dbReference type="PROSITE" id="PS51257">
    <property type="entry name" value="PROKAR_LIPOPROTEIN"/>
    <property type="match status" value="1"/>
</dbReference>
<keyword evidence="7" id="KW-0274">FAD</keyword>
<comment type="cofactor">
    <cofactor evidence="2">
        <name>FAD</name>
        <dbReference type="ChEBI" id="CHEBI:57692"/>
    </cofactor>
</comment>